<dbReference type="InterPro" id="IPR047057">
    <property type="entry name" value="MerR_fam"/>
</dbReference>
<reference evidence="6 7" key="1">
    <citation type="submission" date="2016-10" db="EMBL/GenBank/DDBJ databases">
        <authorList>
            <person name="de Groot N.N."/>
        </authorList>
    </citation>
    <scope>NUCLEOTIDE SEQUENCE [LARGE SCALE GENOMIC DNA]</scope>
    <source>
        <strain evidence="6 7">DSM 17890</strain>
    </source>
</reference>
<keyword evidence="3 6" id="KW-0238">DNA-binding</keyword>
<protein>
    <submittedName>
        <fullName evidence="6">DNA-binding transcriptional regulator, MerR family</fullName>
    </submittedName>
</protein>
<dbReference type="PANTHER" id="PTHR30204">
    <property type="entry name" value="REDOX-CYCLING DRUG-SENSING TRANSCRIPTIONAL ACTIVATOR SOXR"/>
    <property type="match status" value="1"/>
</dbReference>
<dbReference type="Gene3D" id="1.10.1660.10">
    <property type="match status" value="1"/>
</dbReference>
<gene>
    <name evidence="6" type="ORF">SAMN05444336_11294</name>
</gene>
<evidence type="ECO:0000256" key="1">
    <source>
        <dbReference type="ARBA" id="ARBA00022491"/>
    </source>
</evidence>
<keyword evidence="1" id="KW-0678">Repressor</keyword>
<dbReference type="EMBL" id="FNMZ01000012">
    <property type="protein sequence ID" value="SDX89786.1"/>
    <property type="molecule type" value="Genomic_DNA"/>
</dbReference>
<dbReference type="PROSITE" id="PS50937">
    <property type="entry name" value="HTH_MERR_2"/>
    <property type="match status" value="1"/>
</dbReference>
<evidence type="ECO:0000313" key="6">
    <source>
        <dbReference type="EMBL" id="SDX89786.1"/>
    </source>
</evidence>
<evidence type="ECO:0000256" key="4">
    <source>
        <dbReference type="ARBA" id="ARBA00023163"/>
    </source>
</evidence>
<keyword evidence="2" id="KW-0805">Transcription regulation</keyword>
<dbReference type="Pfam" id="PF13411">
    <property type="entry name" value="MerR_1"/>
    <property type="match status" value="1"/>
</dbReference>
<dbReference type="GO" id="GO:0003700">
    <property type="term" value="F:DNA-binding transcription factor activity"/>
    <property type="evidence" value="ECO:0007669"/>
    <property type="project" value="InterPro"/>
</dbReference>
<dbReference type="SMART" id="SM00422">
    <property type="entry name" value="HTH_MERR"/>
    <property type="match status" value="1"/>
</dbReference>
<dbReference type="RefSeq" id="WP_176954855.1">
    <property type="nucleotide sequence ID" value="NZ_FNMZ01000012.1"/>
</dbReference>
<dbReference type="GO" id="GO:0003677">
    <property type="term" value="F:DNA binding"/>
    <property type="evidence" value="ECO:0007669"/>
    <property type="project" value="UniProtKB-KW"/>
</dbReference>
<dbReference type="InterPro" id="IPR000551">
    <property type="entry name" value="MerR-type_HTH_dom"/>
</dbReference>
<dbReference type="STRING" id="356660.SAMN05444336_11294"/>
<evidence type="ECO:0000256" key="3">
    <source>
        <dbReference type="ARBA" id="ARBA00023125"/>
    </source>
</evidence>
<evidence type="ECO:0000259" key="5">
    <source>
        <dbReference type="PROSITE" id="PS50937"/>
    </source>
</evidence>
<accession>A0A1H3FFP6</accession>
<evidence type="ECO:0000313" key="7">
    <source>
        <dbReference type="Proteomes" id="UP000199118"/>
    </source>
</evidence>
<dbReference type="AlphaFoldDB" id="A0A1H3FFP6"/>
<dbReference type="Proteomes" id="UP000199118">
    <property type="component" value="Unassembled WGS sequence"/>
</dbReference>
<sequence length="129" mass="14823">MTYRSPPAGHPYSTTDLCRYFGLSTRTLRYYGAIELLPAFRRGEARFYSAADRDRLREILRLKRFGFTLQEIRELLILADRHDAPGYAARFERAAAAHLEAMRDRLAELQHVIPALEAERAANARRDAA</sequence>
<evidence type="ECO:0000256" key="2">
    <source>
        <dbReference type="ARBA" id="ARBA00023015"/>
    </source>
</evidence>
<dbReference type="SUPFAM" id="SSF46955">
    <property type="entry name" value="Putative DNA-binding domain"/>
    <property type="match status" value="1"/>
</dbReference>
<name>A0A1H3FFP6_9RHOB</name>
<dbReference type="PANTHER" id="PTHR30204:SF69">
    <property type="entry name" value="MERR-FAMILY TRANSCRIPTIONAL REGULATOR"/>
    <property type="match status" value="1"/>
</dbReference>
<proteinExistence type="predicted"/>
<organism evidence="6 7">
    <name type="scientific">Albimonas donghaensis</name>
    <dbReference type="NCBI Taxonomy" id="356660"/>
    <lineage>
        <taxon>Bacteria</taxon>
        <taxon>Pseudomonadati</taxon>
        <taxon>Pseudomonadota</taxon>
        <taxon>Alphaproteobacteria</taxon>
        <taxon>Rhodobacterales</taxon>
        <taxon>Paracoccaceae</taxon>
        <taxon>Albimonas</taxon>
    </lineage>
</organism>
<feature type="domain" description="HTH merR-type" evidence="5">
    <location>
        <begin position="22"/>
        <end position="78"/>
    </location>
</feature>
<dbReference type="InterPro" id="IPR009061">
    <property type="entry name" value="DNA-bd_dom_put_sf"/>
</dbReference>
<keyword evidence="7" id="KW-1185">Reference proteome</keyword>
<keyword evidence="4" id="KW-0804">Transcription</keyword>